<evidence type="ECO:0000313" key="4">
    <source>
        <dbReference type="Proteomes" id="UP000576209"/>
    </source>
</evidence>
<gene>
    <name evidence="3" type="ORF">GGR28_003103</name>
</gene>
<keyword evidence="2" id="KW-1133">Transmembrane helix</keyword>
<organism evidence="3 4">
    <name type="scientific">Neolewinella aquimaris</name>
    <dbReference type="NCBI Taxonomy" id="1835722"/>
    <lineage>
        <taxon>Bacteria</taxon>
        <taxon>Pseudomonadati</taxon>
        <taxon>Bacteroidota</taxon>
        <taxon>Saprospiria</taxon>
        <taxon>Saprospirales</taxon>
        <taxon>Lewinellaceae</taxon>
        <taxon>Neolewinella</taxon>
    </lineage>
</organism>
<dbReference type="Proteomes" id="UP000576209">
    <property type="component" value="Unassembled WGS sequence"/>
</dbReference>
<protein>
    <submittedName>
        <fullName evidence="3">Uncharacterized protein</fullName>
    </submittedName>
</protein>
<proteinExistence type="predicted"/>
<evidence type="ECO:0000313" key="3">
    <source>
        <dbReference type="EMBL" id="MBB4080469.1"/>
    </source>
</evidence>
<feature type="transmembrane region" description="Helical" evidence="2">
    <location>
        <begin position="89"/>
        <end position="109"/>
    </location>
</feature>
<keyword evidence="4" id="KW-1185">Reference proteome</keyword>
<name>A0A840EF91_9BACT</name>
<dbReference type="EMBL" id="JACIFF010000008">
    <property type="protein sequence ID" value="MBB4080469.1"/>
    <property type="molecule type" value="Genomic_DNA"/>
</dbReference>
<dbReference type="AlphaFoldDB" id="A0A840EF91"/>
<keyword evidence="2" id="KW-0812">Transmembrane</keyword>
<evidence type="ECO:0000256" key="1">
    <source>
        <dbReference type="SAM" id="MobiDB-lite"/>
    </source>
</evidence>
<sequence length="233" mass="26756">MENDKLRNFIQNHREEFDVDAPPTGLWNRVAAAIRQEDSAVDPLEGFVATHRDAFDNATPPPQLFERIVDTTTKEPRKLMAVTGGGLRIIRYFSAIAACLLLMFFAYNFGNRAGYQAGQEERIAQQLEKMDPELAEAERFYRQRINNEFVKVSQVNDDPQLRRDLNQLDETTAQIRAELLEVPVSQRPMLVNKLIETYRTKLDILLRIQQHFPNPNSPDGGYTPRPTQSTHES</sequence>
<keyword evidence="2" id="KW-0472">Membrane</keyword>
<accession>A0A840EF91</accession>
<reference evidence="3 4" key="1">
    <citation type="submission" date="2020-08" db="EMBL/GenBank/DDBJ databases">
        <title>Genomic Encyclopedia of Type Strains, Phase IV (KMG-IV): sequencing the most valuable type-strain genomes for metagenomic binning, comparative biology and taxonomic classification.</title>
        <authorList>
            <person name="Goeker M."/>
        </authorList>
    </citation>
    <scope>NUCLEOTIDE SEQUENCE [LARGE SCALE GENOMIC DNA]</scope>
    <source>
        <strain evidence="3 4">DSM 105137</strain>
    </source>
</reference>
<dbReference type="RefSeq" id="WP_183496706.1">
    <property type="nucleotide sequence ID" value="NZ_JACIFF010000008.1"/>
</dbReference>
<comment type="caution">
    <text evidence="3">The sequence shown here is derived from an EMBL/GenBank/DDBJ whole genome shotgun (WGS) entry which is preliminary data.</text>
</comment>
<feature type="region of interest" description="Disordered" evidence="1">
    <location>
        <begin position="211"/>
        <end position="233"/>
    </location>
</feature>
<evidence type="ECO:0000256" key="2">
    <source>
        <dbReference type="SAM" id="Phobius"/>
    </source>
</evidence>